<dbReference type="RefSeq" id="WP_141237325.1">
    <property type="nucleotide sequence ID" value="NZ_BSNC01000005.1"/>
</dbReference>
<dbReference type="Proteomes" id="UP001161422">
    <property type="component" value="Unassembled WGS sequence"/>
</dbReference>
<comment type="caution">
    <text evidence="1">The sequence shown here is derived from an EMBL/GenBank/DDBJ whole genome shotgun (WGS) entry which is preliminary data.</text>
</comment>
<keyword evidence="2" id="KW-1185">Reference proteome</keyword>
<dbReference type="AlphaFoldDB" id="A0AA37RWU1"/>
<protein>
    <recommendedName>
        <fullName evidence="3">DUF416 family protein</fullName>
    </recommendedName>
</protein>
<dbReference type="EMBL" id="BSNC01000005">
    <property type="protein sequence ID" value="GLP96876.1"/>
    <property type="molecule type" value="Genomic_DNA"/>
</dbReference>
<dbReference type="InterPro" id="IPR007338">
    <property type="entry name" value="DUF416"/>
</dbReference>
<proteinExistence type="predicted"/>
<dbReference type="InterPro" id="IPR023381">
    <property type="entry name" value="YP001051499.1-like_dom_sf"/>
</dbReference>
<evidence type="ECO:0008006" key="3">
    <source>
        <dbReference type="Google" id="ProtNLM"/>
    </source>
</evidence>
<evidence type="ECO:0000313" key="1">
    <source>
        <dbReference type="EMBL" id="GLP96876.1"/>
    </source>
</evidence>
<name>A0AA37RWU1_9GAMM</name>
<sequence length="202" mass="23085">MSANAGFFQRIKGLSLAQKHLFALALTQRMKPNFDFFWQQRGGELAEQAQKQFDITLQLLWQKCYDRKLKVNYETHFDKLDLVTPEPDEEELYAARPAADAVVSLVVMLNALESKNDEELVNVSKLSTATVLGFVEAFDHQDLEGDALKQHCFEHPMLQEEKAVQQQLLDWVEQANPADAEQTKALRRELCDHPISNLGIEL</sequence>
<evidence type="ECO:0000313" key="2">
    <source>
        <dbReference type="Proteomes" id="UP001161422"/>
    </source>
</evidence>
<accession>A0AA37RWU1</accession>
<reference evidence="1" key="1">
    <citation type="journal article" date="2014" name="Int. J. Syst. Evol. Microbiol.">
        <title>Complete genome sequence of Corynebacterium casei LMG S-19264T (=DSM 44701T), isolated from a smear-ripened cheese.</title>
        <authorList>
            <consortium name="US DOE Joint Genome Institute (JGI-PGF)"/>
            <person name="Walter F."/>
            <person name="Albersmeier A."/>
            <person name="Kalinowski J."/>
            <person name="Ruckert C."/>
        </authorList>
    </citation>
    <scope>NUCLEOTIDE SEQUENCE</scope>
    <source>
        <strain evidence="1">NBRC 101628</strain>
    </source>
</reference>
<dbReference type="Gene3D" id="1.20.1590.10">
    <property type="entry name" value="YP_001051499.1 domain like"/>
    <property type="match status" value="1"/>
</dbReference>
<reference evidence="1" key="2">
    <citation type="submission" date="2023-01" db="EMBL/GenBank/DDBJ databases">
        <title>Draft genome sequence of Paraferrimonas sedimenticola strain NBRC 101628.</title>
        <authorList>
            <person name="Sun Q."/>
            <person name="Mori K."/>
        </authorList>
    </citation>
    <scope>NUCLEOTIDE SEQUENCE</scope>
    <source>
        <strain evidence="1">NBRC 101628</strain>
    </source>
</reference>
<organism evidence="1 2">
    <name type="scientific">Paraferrimonas sedimenticola</name>
    <dbReference type="NCBI Taxonomy" id="375674"/>
    <lineage>
        <taxon>Bacteria</taxon>
        <taxon>Pseudomonadati</taxon>
        <taxon>Pseudomonadota</taxon>
        <taxon>Gammaproteobacteria</taxon>
        <taxon>Alteromonadales</taxon>
        <taxon>Ferrimonadaceae</taxon>
        <taxon>Paraferrimonas</taxon>
    </lineage>
</organism>
<gene>
    <name evidence="1" type="ORF">GCM10007895_21820</name>
</gene>
<dbReference type="Pfam" id="PF04222">
    <property type="entry name" value="DUF416"/>
    <property type="match status" value="1"/>
</dbReference>